<name>A0ACC1K4X3_9FUNG</name>
<reference evidence="1" key="1">
    <citation type="submission" date="2022-07" db="EMBL/GenBank/DDBJ databases">
        <title>Phylogenomic reconstructions and comparative analyses of Kickxellomycotina fungi.</title>
        <authorList>
            <person name="Reynolds N.K."/>
            <person name="Stajich J.E."/>
            <person name="Barry K."/>
            <person name="Grigoriev I.V."/>
            <person name="Crous P."/>
            <person name="Smith M.E."/>
        </authorList>
    </citation>
    <scope>NUCLEOTIDE SEQUENCE</scope>
    <source>
        <strain evidence="1">CBS 109366</strain>
    </source>
</reference>
<dbReference type="Proteomes" id="UP001140234">
    <property type="component" value="Unassembled WGS sequence"/>
</dbReference>
<gene>
    <name evidence="1" type="primary">WDR6_1</name>
    <name evidence="1" type="ORF">IWQ57_001260</name>
</gene>
<comment type="caution">
    <text evidence="1">The sequence shown here is derived from an EMBL/GenBank/DDBJ whole genome shotgun (WGS) entry which is preliminary data.</text>
</comment>
<evidence type="ECO:0000313" key="1">
    <source>
        <dbReference type="EMBL" id="KAJ2773513.1"/>
    </source>
</evidence>
<protein>
    <submittedName>
        <fullName evidence="1">WD repeat-containing protein 6</fullName>
    </submittedName>
</protein>
<accession>A0ACC1K4X3</accession>
<keyword evidence="2" id="KW-1185">Reference proteome</keyword>
<evidence type="ECO:0000313" key="2">
    <source>
        <dbReference type="Proteomes" id="UP001140234"/>
    </source>
</evidence>
<proteinExistence type="predicted"/>
<dbReference type="EMBL" id="JANBUJ010000214">
    <property type="protein sequence ID" value="KAJ2773513.1"/>
    <property type="molecule type" value="Genomic_DNA"/>
</dbReference>
<sequence length="481" mass="49400">MHRFAISVAAEPAAAAGTASRCGTTANARAGARAVCVRRVASTRLTNGWVAQLVRHGGRLYAVSFYNKRLVVTDVARDNAVLLSVACSGGTKPFRVQFGAPGLRVAFLHHGRLWAYALDHTAAECGLSLADAAISPLDMRAVAAATTPAGVTVVATAGEDGCLRIHRGPPSLAVVAASRRHRSAIKCAAFVPPAPADAALYLLTAGAACELRCWEVDVSADGDRHTATVVEYAVAATADDADSDSPDLRIMDLAVVARTGGSVFVAAAYSDSSLVLWRLDMCSRKLDRVAATRTHGCLFSAAVLSHADAAFVLAGTSAGAIVAWDVSPYLADRPPPQPPHESEPAALLPTAHQSGVNSICVHALDGARFLVASGGDDGLVSVSEVAIADGAPARVRTAAATVHASAVQGLGFAGGGPALVSVSTDQRLALWDLRALPDALELALRHMVLTQVADPSALHLSPAPAGHIALVAGMGLEAFEL</sequence>
<organism evidence="1 2">
    <name type="scientific">Coemansia nantahalensis</name>
    <dbReference type="NCBI Taxonomy" id="2789366"/>
    <lineage>
        <taxon>Eukaryota</taxon>
        <taxon>Fungi</taxon>
        <taxon>Fungi incertae sedis</taxon>
        <taxon>Zoopagomycota</taxon>
        <taxon>Kickxellomycotina</taxon>
        <taxon>Kickxellomycetes</taxon>
        <taxon>Kickxellales</taxon>
        <taxon>Kickxellaceae</taxon>
        <taxon>Coemansia</taxon>
    </lineage>
</organism>